<dbReference type="EMBL" id="LFZN01000018">
    <property type="protein sequence ID" value="KXT04737.1"/>
    <property type="molecule type" value="Genomic_DNA"/>
</dbReference>
<reference evidence="2 3" key="1">
    <citation type="submission" date="2015-07" db="EMBL/GenBank/DDBJ databases">
        <title>Comparative genomics of the Sigatoka disease complex on banana suggests a link between parallel evolutionary changes in Pseudocercospora fijiensis and Pseudocercospora eumusae and increased virulence on the banana host.</title>
        <authorList>
            <person name="Chang T.-C."/>
            <person name="Salvucci A."/>
            <person name="Crous P.W."/>
            <person name="Stergiopoulos I."/>
        </authorList>
    </citation>
    <scope>NUCLEOTIDE SEQUENCE [LARGE SCALE GENOMIC DNA]</scope>
    <source>
        <strain evidence="2 3">CBS 114824</strain>
    </source>
</reference>
<feature type="compositionally biased region" description="Basic and acidic residues" evidence="1">
    <location>
        <begin position="78"/>
        <end position="95"/>
    </location>
</feature>
<feature type="compositionally biased region" description="Polar residues" evidence="1">
    <location>
        <begin position="96"/>
        <end position="105"/>
    </location>
</feature>
<sequence>MSGFITIQAAIESEKQILCQLVVQLVREDRNERWAEHERSFWDRTFKVMREQHGSTVESQERLEREYDKLRAGAVEKYGQDADEKTYLRQRRETEQSSSVPNVRSASGELEPTRSDSSSTSGQDLASANALATALASTPQASDQSENQAGQNQ</sequence>
<accession>A0A139HQQ6</accession>
<feature type="region of interest" description="Disordered" evidence="1">
    <location>
        <begin position="74"/>
        <end position="153"/>
    </location>
</feature>
<evidence type="ECO:0000313" key="2">
    <source>
        <dbReference type="EMBL" id="KXT04737.1"/>
    </source>
</evidence>
<feature type="compositionally biased region" description="Polar residues" evidence="1">
    <location>
        <begin position="115"/>
        <end position="124"/>
    </location>
</feature>
<feature type="compositionally biased region" description="Low complexity" evidence="1">
    <location>
        <begin position="125"/>
        <end position="138"/>
    </location>
</feature>
<keyword evidence="3" id="KW-1185">Reference proteome</keyword>
<evidence type="ECO:0000313" key="3">
    <source>
        <dbReference type="Proteomes" id="UP000070133"/>
    </source>
</evidence>
<organism evidence="2 3">
    <name type="scientific">Pseudocercospora eumusae</name>
    <dbReference type="NCBI Taxonomy" id="321146"/>
    <lineage>
        <taxon>Eukaryota</taxon>
        <taxon>Fungi</taxon>
        <taxon>Dikarya</taxon>
        <taxon>Ascomycota</taxon>
        <taxon>Pezizomycotina</taxon>
        <taxon>Dothideomycetes</taxon>
        <taxon>Dothideomycetidae</taxon>
        <taxon>Mycosphaerellales</taxon>
        <taxon>Mycosphaerellaceae</taxon>
        <taxon>Pseudocercospora</taxon>
    </lineage>
</organism>
<proteinExistence type="predicted"/>
<name>A0A139HQQ6_9PEZI</name>
<gene>
    <name evidence="2" type="ORF">AC578_9696</name>
</gene>
<dbReference type="AlphaFoldDB" id="A0A139HQQ6"/>
<dbReference type="OrthoDB" id="10521796at2759"/>
<evidence type="ECO:0000256" key="1">
    <source>
        <dbReference type="SAM" id="MobiDB-lite"/>
    </source>
</evidence>
<feature type="compositionally biased region" description="Polar residues" evidence="1">
    <location>
        <begin position="139"/>
        <end position="153"/>
    </location>
</feature>
<protein>
    <submittedName>
        <fullName evidence="2">Uncharacterized protein</fullName>
    </submittedName>
</protein>
<dbReference type="Proteomes" id="UP000070133">
    <property type="component" value="Unassembled WGS sequence"/>
</dbReference>
<comment type="caution">
    <text evidence="2">The sequence shown here is derived from an EMBL/GenBank/DDBJ whole genome shotgun (WGS) entry which is preliminary data.</text>
</comment>